<feature type="transmembrane region" description="Helical" evidence="1">
    <location>
        <begin position="77"/>
        <end position="101"/>
    </location>
</feature>
<dbReference type="InterPro" id="IPR007820">
    <property type="entry name" value="AbrB_fam"/>
</dbReference>
<organism evidence="2 3">
    <name type="scientific">Intestinimonas butyriciproducens</name>
    <dbReference type="NCBI Taxonomy" id="1297617"/>
    <lineage>
        <taxon>Bacteria</taxon>
        <taxon>Bacillati</taxon>
        <taxon>Bacillota</taxon>
        <taxon>Clostridia</taxon>
        <taxon>Eubacteriales</taxon>
        <taxon>Intestinimonas</taxon>
    </lineage>
</organism>
<dbReference type="GO" id="GO:0016020">
    <property type="term" value="C:membrane"/>
    <property type="evidence" value="ECO:0007669"/>
    <property type="project" value="InterPro"/>
</dbReference>
<accession>A0A2U1BI40</accession>
<sequence>MALAATVGVAVLGAYLFYRMKVPAGALIGAILFTAIFNIMTGMGTFPTAMKTVVQAIAGGFIGQRITRGDLKEMKTILGASLLMFFCMAADTVVVGFLMFRFSELDLATALVAAMPAGLSDIALISTDLGADGTLSTALQLVRTLFAIMVLPQIAFRVCARLDGEKNEMDPTRAPGYKAPDIRTWKNALITLILAEAAGIAGKLAGIPAGAMIFAVFAVAARNVKSGHAYLPKKLRLAAQCVAGTIVGVGITMQDVENIRFLLIPALILVVSLVLCNYLFGWLIHKVCGLDLATALFGAIPAGVSDMALISTETGGDAPKVAALQLVRYVGILSLMPAAIQLLTTVLHK</sequence>
<feature type="transmembrane region" description="Helical" evidence="1">
    <location>
        <begin position="326"/>
        <end position="347"/>
    </location>
</feature>
<dbReference type="NCBIfam" id="TIGR03082">
    <property type="entry name" value="Gneg_AbrB_dup"/>
    <property type="match status" value="2"/>
</dbReference>
<name>A0A2U1BI40_9FIRM</name>
<comment type="caution">
    <text evidence="2">The sequence shown here is derived from an EMBL/GenBank/DDBJ whole genome shotgun (WGS) entry which is preliminary data.</text>
</comment>
<dbReference type="InterPro" id="IPR017516">
    <property type="entry name" value="AbrB_dup"/>
</dbReference>
<feature type="transmembrane region" description="Helical" evidence="1">
    <location>
        <begin position="23"/>
        <end position="41"/>
    </location>
</feature>
<keyword evidence="1" id="KW-1133">Transmembrane helix</keyword>
<feature type="transmembrane region" description="Helical" evidence="1">
    <location>
        <begin position="138"/>
        <end position="156"/>
    </location>
</feature>
<reference evidence="2 3" key="1">
    <citation type="submission" date="2018-04" db="EMBL/GenBank/DDBJ databases">
        <title>Genomic Encyclopedia of Type Strains, Phase IV (KMG-IV): sequencing the most valuable type-strain genomes for metagenomic binning, comparative biology and taxonomic classification.</title>
        <authorList>
            <person name="Goeker M."/>
        </authorList>
    </citation>
    <scope>NUCLEOTIDE SEQUENCE [LARGE SCALE GENOMIC DNA]</scope>
    <source>
        <strain evidence="2 3">DSM 26588</strain>
    </source>
</reference>
<evidence type="ECO:0000313" key="3">
    <source>
        <dbReference type="Proteomes" id="UP000245778"/>
    </source>
</evidence>
<evidence type="ECO:0000313" key="2">
    <source>
        <dbReference type="EMBL" id="PVY48334.1"/>
    </source>
</evidence>
<protein>
    <recommendedName>
        <fullName evidence="4">Ammonia monooxygenase</fullName>
    </recommendedName>
</protein>
<dbReference type="EMBL" id="QEKK01000007">
    <property type="protein sequence ID" value="PVY48334.1"/>
    <property type="molecule type" value="Genomic_DNA"/>
</dbReference>
<dbReference type="GO" id="GO:0010468">
    <property type="term" value="P:regulation of gene expression"/>
    <property type="evidence" value="ECO:0007669"/>
    <property type="project" value="InterPro"/>
</dbReference>
<dbReference type="Proteomes" id="UP000245778">
    <property type="component" value="Unassembled WGS sequence"/>
</dbReference>
<feature type="transmembrane region" description="Helical" evidence="1">
    <location>
        <begin position="204"/>
        <end position="223"/>
    </location>
</feature>
<keyword evidence="1" id="KW-0812">Transmembrane</keyword>
<dbReference type="PANTHER" id="PTHR38457">
    <property type="entry name" value="REGULATOR ABRB-RELATED"/>
    <property type="match status" value="1"/>
</dbReference>
<feature type="transmembrane region" description="Helical" evidence="1">
    <location>
        <begin position="259"/>
        <end position="280"/>
    </location>
</feature>
<feature type="transmembrane region" description="Helical" evidence="1">
    <location>
        <begin position="292"/>
        <end position="311"/>
    </location>
</feature>
<keyword evidence="1" id="KW-0472">Membrane</keyword>
<dbReference type="AlphaFoldDB" id="A0A2U1BI40"/>
<evidence type="ECO:0008006" key="4">
    <source>
        <dbReference type="Google" id="ProtNLM"/>
    </source>
</evidence>
<dbReference type="RefSeq" id="WP_116722291.1">
    <property type="nucleotide sequence ID" value="NZ_CP011524.1"/>
</dbReference>
<dbReference type="GeneID" id="93230557"/>
<proteinExistence type="predicted"/>
<dbReference type="PANTHER" id="PTHR38457:SF1">
    <property type="entry name" value="REGULATOR ABRB-RELATED"/>
    <property type="match status" value="1"/>
</dbReference>
<dbReference type="PIRSF" id="PIRSF038991">
    <property type="entry name" value="Protein_AbrB"/>
    <property type="match status" value="1"/>
</dbReference>
<gene>
    <name evidence="2" type="ORF">C7373_10781</name>
</gene>
<dbReference type="OrthoDB" id="5460360at2"/>
<evidence type="ECO:0000256" key="1">
    <source>
        <dbReference type="SAM" id="Phobius"/>
    </source>
</evidence>
<dbReference type="Pfam" id="PF05145">
    <property type="entry name" value="AbrB"/>
    <property type="match status" value="2"/>
</dbReference>